<evidence type="ECO:0000256" key="8">
    <source>
        <dbReference type="ARBA" id="ARBA00023242"/>
    </source>
</evidence>
<dbReference type="PANTHER" id="PTHR13763:SF0">
    <property type="entry name" value="BREAST CANCER TYPE 1 SUSCEPTIBILITY PROTEIN"/>
    <property type="match status" value="1"/>
</dbReference>
<comment type="subcellular location">
    <subcellularLocation>
        <location evidence="1">Nucleus</location>
    </subcellularLocation>
</comment>
<sequence length="101" mass="11047">MAPWTLARLERVVEGFSAQLQCAICLCAYDNPVSLPCNHCFCEECIHRALELKAVCPICKTPAKKRRLRYDTTVQELLRATEMLCAAPDASAAPAAEAPAP</sequence>
<gene>
    <name evidence="11" type="ORF">PHYSODRAFT_494439</name>
</gene>
<dbReference type="GO" id="GO:0008270">
    <property type="term" value="F:zinc ion binding"/>
    <property type="evidence" value="ECO:0007669"/>
    <property type="project" value="UniProtKB-KW"/>
</dbReference>
<reference evidence="11 12" key="1">
    <citation type="journal article" date="2006" name="Science">
        <title>Phytophthora genome sequences uncover evolutionary origins and mechanisms of pathogenesis.</title>
        <authorList>
            <person name="Tyler B.M."/>
            <person name="Tripathy S."/>
            <person name="Zhang X."/>
            <person name="Dehal P."/>
            <person name="Jiang R.H."/>
            <person name="Aerts A."/>
            <person name="Arredondo F.D."/>
            <person name="Baxter L."/>
            <person name="Bensasson D."/>
            <person name="Beynon J.L."/>
            <person name="Chapman J."/>
            <person name="Damasceno C.M."/>
            <person name="Dorrance A.E."/>
            <person name="Dou D."/>
            <person name="Dickerman A.W."/>
            <person name="Dubchak I.L."/>
            <person name="Garbelotto M."/>
            <person name="Gijzen M."/>
            <person name="Gordon S.G."/>
            <person name="Govers F."/>
            <person name="Grunwald N.J."/>
            <person name="Huang W."/>
            <person name="Ivors K.L."/>
            <person name="Jones R.W."/>
            <person name="Kamoun S."/>
            <person name="Krampis K."/>
            <person name="Lamour K.H."/>
            <person name="Lee M.K."/>
            <person name="McDonald W.H."/>
            <person name="Medina M."/>
            <person name="Meijer H.J."/>
            <person name="Nordberg E.K."/>
            <person name="Maclean D.J."/>
            <person name="Ospina-Giraldo M.D."/>
            <person name="Morris P.F."/>
            <person name="Phuntumart V."/>
            <person name="Putnam N.H."/>
            <person name="Rash S."/>
            <person name="Rose J.K."/>
            <person name="Sakihama Y."/>
            <person name="Salamov A.A."/>
            <person name="Savidor A."/>
            <person name="Scheuring C.F."/>
            <person name="Smith B.M."/>
            <person name="Sobral B.W."/>
            <person name="Terry A."/>
            <person name="Torto-Alalibo T.A."/>
            <person name="Win J."/>
            <person name="Xu Z."/>
            <person name="Zhang H."/>
            <person name="Grigoriev I.V."/>
            <person name="Rokhsar D.S."/>
            <person name="Boore J.L."/>
        </authorList>
    </citation>
    <scope>NUCLEOTIDE SEQUENCE [LARGE SCALE GENOMIC DNA]</scope>
    <source>
        <strain evidence="11 12">P6497</strain>
    </source>
</reference>
<dbReference type="GO" id="GO:0004842">
    <property type="term" value="F:ubiquitin-protein transferase activity"/>
    <property type="evidence" value="ECO:0007669"/>
    <property type="project" value="TreeGrafter"/>
</dbReference>
<evidence type="ECO:0000256" key="4">
    <source>
        <dbReference type="ARBA" id="ARBA00022763"/>
    </source>
</evidence>
<evidence type="ECO:0000256" key="1">
    <source>
        <dbReference type="ARBA" id="ARBA00004123"/>
    </source>
</evidence>
<dbReference type="PROSITE" id="PS50089">
    <property type="entry name" value="ZF_RING_2"/>
    <property type="match status" value="1"/>
</dbReference>
<keyword evidence="5 9" id="KW-0863">Zinc-finger</keyword>
<keyword evidence="12" id="KW-1185">Reference proteome</keyword>
<keyword evidence="4" id="KW-0227">DNA damage</keyword>
<dbReference type="AlphaFoldDB" id="G4Z676"/>
<dbReference type="EMBL" id="JH159153">
    <property type="protein sequence ID" value="EGZ21691.1"/>
    <property type="molecule type" value="Genomic_DNA"/>
</dbReference>
<dbReference type="PANTHER" id="PTHR13763">
    <property type="entry name" value="BREAST CANCER TYPE 1 SUSCEPTIBILITY PROTEIN BRCA1"/>
    <property type="match status" value="1"/>
</dbReference>
<dbReference type="InterPro" id="IPR031099">
    <property type="entry name" value="BRCA1-associated"/>
</dbReference>
<evidence type="ECO:0000256" key="2">
    <source>
        <dbReference type="ARBA" id="ARBA00022723"/>
    </source>
</evidence>
<organism evidence="11 12">
    <name type="scientific">Phytophthora sojae (strain P6497)</name>
    <name type="common">Soybean stem and root rot agent</name>
    <name type="synonym">Phytophthora megasperma f. sp. glycines</name>
    <dbReference type="NCBI Taxonomy" id="1094619"/>
    <lineage>
        <taxon>Eukaryota</taxon>
        <taxon>Sar</taxon>
        <taxon>Stramenopiles</taxon>
        <taxon>Oomycota</taxon>
        <taxon>Peronosporomycetes</taxon>
        <taxon>Peronosporales</taxon>
        <taxon>Peronosporaceae</taxon>
        <taxon>Phytophthora</taxon>
    </lineage>
</organism>
<dbReference type="GO" id="GO:0005634">
    <property type="term" value="C:nucleus"/>
    <property type="evidence" value="ECO:0007669"/>
    <property type="project" value="UniProtKB-SubCell"/>
</dbReference>
<evidence type="ECO:0000256" key="5">
    <source>
        <dbReference type="ARBA" id="ARBA00022771"/>
    </source>
</evidence>
<keyword evidence="6" id="KW-0862">Zinc</keyword>
<evidence type="ECO:0000256" key="9">
    <source>
        <dbReference type="PROSITE-ProRule" id="PRU00175"/>
    </source>
</evidence>
<keyword evidence="8" id="KW-0539">Nucleus</keyword>
<dbReference type="SUPFAM" id="SSF57850">
    <property type="entry name" value="RING/U-box"/>
    <property type="match status" value="1"/>
</dbReference>
<dbReference type="Pfam" id="PF13923">
    <property type="entry name" value="zf-C3HC4_2"/>
    <property type="match status" value="1"/>
</dbReference>
<evidence type="ECO:0000259" key="10">
    <source>
        <dbReference type="PROSITE" id="PS50089"/>
    </source>
</evidence>
<dbReference type="KEGG" id="psoj:PHYSODRAFT_494439"/>
<dbReference type="PROSITE" id="PS00518">
    <property type="entry name" value="ZF_RING_1"/>
    <property type="match status" value="1"/>
</dbReference>
<evidence type="ECO:0000256" key="7">
    <source>
        <dbReference type="ARBA" id="ARBA00023204"/>
    </source>
</evidence>
<name>G4Z676_PHYSP</name>
<dbReference type="InterPro" id="IPR013083">
    <property type="entry name" value="Znf_RING/FYVE/PHD"/>
</dbReference>
<dbReference type="STRING" id="1094619.G4Z676"/>
<dbReference type="GeneID" id="20657067"/>
<evidence type="ECO:0000313" key="12">
    <source>
        <dbReference type="Proteomes" id="UP000002640"/>
    </source>
</evidence>
<keyword evidence="2" id="KW-0479">Metal-binding</keyword>
<dbReference type="GO" id="GO:0000724">
    <property type="term" value="P:double-strand break repair via homologous recombination"/>
    <property type="evidence" value="ECO:0007669"/>
    <property type="project" value="TreeGrafter"/>
</dbReference>
<evidence type="ECO:0000256" key="6">
    <source>
        <dbReference type="ARBA" id="ARBA00022833"/>
    </source>
</evidence>
<evidence type="ECO:0000256" key="3">
    <source>
        <dbReference type="ARBA" id="ARBA00022737"/>
    </source>
</evidence>
<feature type="domain" description="RING-type" evidence="10">
    <location>
        <begin position="22"/>
        <end position="60"/>
    </location>
</feature>
<evidence type="ECO:0000313" key="11">
    <source>
        <dbReference type="EMBL" id="EGZ21691.1"/>
    </source>
</evidence>
<dbReference type="Proteomes" id="UP000002640">
    <property type="component" value="Unassembled WGS sequence"/>
</dbReference>
<dbReference type="InParanoid" id="G4Z676"/>
<dbReference type="SMART" id="SM00184">
    <property type="entry name" value="RING"/>
    <property type="match status" value="1"/>
</dbReference>
<dbReference type="InterPro" id="IPR017907">
    <property type="entry name" value="Znf_RING_CS"/>
</dbReference>
<dbReference type="InterPro" id="IPR001841">
    <property type="entry name" value="Znf_RING"/>
</dbReference>
<protein>
    <recommendedName>
        <fullName evidence="10">RING-type domain-containing protein</fullName>
    </recommendedName>
</protein>
<dbReference type="RefSeq" id="XP_009524408.1">
    <property type="nucleotide sequence ID" value="XM_009526113.1"/>
</dbReference>
<accession>G4Z676</accession>
<dbReference type="Gene3D" id="3.30.40.10">
    <property type="entry name" value="Zinc/RING finger domain, C3HC4 (zinc finger)"/>
    <property type="match status" value="1"/>
</dbReference>
<feature type="non-terminal residue" evidence="11">
    <location>
        <position position="101"/>
    </location>
</feature>
<keyword evidence="7" id="KW-0234">DNA repair</keyword>
<keyword evidence="3" id="KW-0677">Repeat</keyword>
<proteinExistence type="predicted"/>
<dbReference type="GO" id="GO:0045944">
    <property type="term" value="P:positive regulation of transcription by RNA polymerase II"/>
    <property type="evidence" value="ECO:0007669"/>
    <property type="project" value="TreeGrafter"/>
</dbReference>